<gene>
    <name evidence="2" type="ORF">CES86_0232</name>
</gene>
<dbReference type="AlphaFoldDB" id="A0A256GZ59"/>
<dbReference type="Proteomes" id="UP000216363">
    <property type="component" value="Unassembled WGS sequence"/>
</dbReference>
<organism evidence="2 3">
    <name type="scientific">Brucella lupini</name>
    <dbReference type="NCBI Taxonomy" id="255457"/>
    <lineage>
        <taxon>Bacteria</taxon>
        <taxon>Pseudomonadati</taxon>
        <taxon>Pseudomonadota</taxon>
        <taxon>Alphaproteobacteria</taxon>
        <taxon>Hyphomicrobiales</taxon>
        <taxon>Brucellaceae</taxon>
        <taxon>Brucella/Ochrobactrum group</taxon>
        <taxon>Brucella</taxon>
    </lineage>
</organism>
<name>A0A256GZ59_9HYPH</name>
<protein>
    <submittedName>
        <fullName evidence="2">Uncharacterized protein</fullName>
    </submittedName>
</protein>
<sequence length="45" mass="4898">MFLHAQGKGGHDSDRLPGNSNSSKKIKASKPGCVVCDRRFIGLFH</sequence>
<dbReference type="EMBL" id="NNRN01000030">
    <property type="protein sequence ID" value="OYR32268.1"/>
    <property type="molecule type" value="Genomic_DNA"/>
</dbReference>
<evidence type="ECO:0000256" key="1">
    <source>
        <dbReference type="SAM" id="MobiDB-lite"/>
    </source>
</evidence>
<evidence type="ECO:0000313" key="3">
    <source>
        <dbReference type="Proteomes" id="UP000216363"/>
    </source>
</evidence>
<feature type="region of interest" description="Disordered" evidence="1">
    <location>
        <begin position="1"/>
        <end position="28"/>
    </location>
</feature>
<comment type="caution">
    <text evidence="2">The sequence shown here is derived from an EMBL/GenBank/DDBJ whole genome shotgun (WGS) entry which is preliminary data.</text>
</comment>
<accession>A0A256GZ59</accession>
<evidence type="ECO:0000313" key="2">
    <source>
        <dbReference type="EMBL" id="OYR32268.1"/>
    </source>
</evidence>
<proteinExistence type="predicted"/>
<reference evidence="2 3" key="1">
    <citation type="submission" date="2017-07" db="EMBL/GenBank/DDBJ databases">
        <title>Draft genome of Ochrobactrum lupini type strain LUP21.</title>
        <authorList>
            <person name="Krzyzanowska D.M."/>
            <person name="Jafra S."/>
        </authorList>
    </citation>
    <scope>NUCLEOTIDE SEQUENCE [LARGE SCALE GENOMIC DNA]</scope>
    <source>
        <strain evidence="2 3">LUP21</strain>
    </source>
</reference>